<organism evidence="1 2">
    <name type="scientific">Myxococcus xanthus</name>
    <dbReference type="NCBI Taxonomy" id="34"/>
    <lineage>
        <taxon>Bacteria</taxon>
        <taxon>Pseudomonadati</taxon>
        <taxon>Myxococcota</taxon>
        <taxon>Myxococcia</taxon>
        <taxon>Myxococcales</taxon>
        <taxon>Cystobacterineae</taxon>
        <taxon>Myxococcaceae</taxon>
        <taxon>Myxococcus</taxon>
    </lineage>
</organism>
<dbReference type="EMBL" id="CP017174">
    <property type="protein sequence ID" value="QDE69535.1"/>
    <property type="molecule type" value="Genomic_DNA"/>
</dbReference>
<protein>
    <recommendedName>
        <fullName evidence="3">N-acetyltransferase domain-containing protein</fullName>
    </recommendedName>
</protein>
<evidence type="ECO:0000313" key="1">
    <source>
        <dbReference type="EMBL" id="QDE69535.1"/>
    </source>
</evidence>
<proteinExistence type="predicted"/>
<evidence type="ECO:0008006" key="3">
    <source>
        <dbReference type="Google" id="ProtNLM"/>
    </source>
</evidence>
<dbReference type="GeneID" id="41361852"/>
<reference evidence="1 2" key="1">
    <citation type="journal article" date="2019" name="Science">
        <title>Social genes are selection hotspots in kin groups of a soil microbe.</title>
        <authorList>
            <person name="Wielgoss S."/>
            <person name="Wolfensberger R."/>
            <person name="Sun L."/>
            <person name="Fiegna F."/>
            <person name="Velicer G.J."/>
        </authorList>
    </citation>
    <scope>NUCLEOTIDE SEQUENCE [LARGE SCALE GENOMIC DNA]</scope>
    <source>
        <strain evidence="1 2">MC3.5.9c15</strain>
    </source>
</reference>
<name>A0A4Y6B7Q0_MYXXA</name>
<dbReference type="AlphaFoldDB" id="A0A4Y6B7Q0"/>
<gene>
    <name evidence="1" type="ORF">BHS09_22530</name>
</gene>
<sequence>MTPILYVPELHFAQVQEWLQFWNDAVTPETLPQTGFIIPGKAAGFLYRTDSSLAMIETLVAAPGLSKEERSAAVDLVVAAISEESTRLGFQVLVGYTQLDAVVKRAERHGFIYVDGGFHVIAKRLR</sequence>
<dbReference type="Proteomes" id="UP000320179">
    <property type="component" value="Chromosome"/>
</dbReference>
<accession>A0A4Y6B7Q0</accession>
<evidence type="ECO:0000313" key="2">
    <source>
        <dbReference type="Proteomes" id="UP000320179"/>
    </source>
</evidence>
<dbReference type="OMA" id="ELHFEHI"/>
<dbReference type="RefSeq" id="WP_011554546.1">
    <property type="nucleotide sequence ID" value="NZ_CBCSLF010000024.1"/>
</dbReference>